<dbReference type="EMBL" id="QWDD01000001">
    <property type="protein sequence ID" value="RNJ48394.1"/>
    <property type="molecule type" value="Genomic_DNA"/>
</dbReference>
<dbReference type="CDD" id="cd00143">
    <property type="entry name" value="PP2Cc"/>
    <property type="match status" value="1"/>
</dbReference>
<evidence type="ECO:0000313" key="3">
    <source>
        <dbReference type="Proteomes" id="UP000268623"/>
    </source>
</evidence>
<dbReference type="Pfam" id="PF13672">
    <property type="entry name" value="PP2C_2"/>
    <property type="match status" value="1"/>
</dbReference>
<dbReference type="InterPro" id="IPR001932">
    <property type="entry name" value="PPM-type_phosphatase-like_dom"/>
</dbReference>
<dbReference type="SMART" id="SM00331">
    <property type="entry name" value="PP2C_SIG"/>
    <property type="match status" value="1"/>
</dbReference>
<dbReference type="GO" id="GO:0004722">
    <property type="term" value="F:protein serine/threonine phosphatase activity"/>
    <property type="evidence" value="ECO:0007669"/>
    <property type="project" value="InterPro"/>
</dbReference>
<dbReference type="PROSITE" id="PS51746">
    <property type="entry name" value="PPM_2"/>
    <property type="match status" value="1"/>
</dbReference>
<dbReference type="InterPro" id="IPR015655">
    <property type="entry name" value="PP2C"/>
</dbReference>
<evidence type="ECO:0000313" key="2">
    <source>
        <dbReference type="EMBL" id="RNJ48394.1"/>
    </source>
</evidence>
<keyword evidence="3" id="KW-1185">Reference proteome</keyword>
<proteinExistence type="predicted"/>
<reference evidence="2 3" key="1">
    <citation type="submission" date="2018-08" db="EMBL/GenBank/DDBJ databases">
        <title>Genome sequence of Methylocystis hirsuta CSC1, a methanotroph able to accumulate PHAs.</title>
        <authorList>
            <person name="Bordel S."/>
            <person name="Rodriguez E."/>
            <person name="Gancedo J."/>
            <person name="Munoz R."/>
        </authorList>
    </citation>
    <scope>NUCLEOTIDE SEQUENCE [LARGE SCALE GENOMIC DNA]</scope>
    <source>
        <strain evidence="2 3">CSC1</strain>
    </source>
</reference>
<dbReference type="PANTHER" id="PTHR13832:SF827">
    <property type="entry name" value="PROTEIN PHOSPHATASE 1L"/>
    <property type="match status" value="1"/>
</dbReference>
<dbReference type="AlphaFoldDB" id="A0A3M9XK55"/>
<evidence type="ECO:0000259" key="1">
    <source>
        <dbReference type="PROSITE" id="PS51746"/>
    </source>
</evidence>
<gene>
    <name evidence="2" type="ORF">D1O30_00890</name>
</gene>
<comment type="caution">
    <text evidence="2">The sequence shown here is derived from an EMBL/GenBank/DDBJ whole genome shotgun (WGS) entry which is preliminary data.</text>
</comment>
<dbReference type="Proteomes" id="UP000268623">
    <property type="component" value="Unassembled WGS sequence"/>
</dbReference>
<sequence length="292" mass="30473">MTANRPAAPLRIAGAIRTDVGCVRQLNEDSVAFIASAGPSQARDYGALALVADGMGGHAAGEVASALALEVVRRVYYSLDKIPSEALRAAFDAANRAIFDYAAKHPDCAGMGTTCTAIGVRDNLLWLAHVGDSRAYLMRDGQLTQLSDDQTLHAQLVRDGVMSPEDAGKGAGSNVILQALGTRLDVEPTIWTEGLPLRQGDIVVLCSDGLTNLVSDARIAEVVSKNPPPEACRLLIEAARRGGGHDNISVGVFVAEPDAADRTADQAATKRINIADPPTGALTAKIDAIAEG</sequence>
<dbReference type="RefSeq" id="WP_123174397.1">
    <property type="nucleotide sequence ID" value="NZ_QWDD01000001.1"/>
</dbReference>
<accession>A0A3M9XK55</accession>
<dbReference type="PANTHER" id="PTHR13832">
    <property type="entry name" value="PROTEIN PHOSPHATASE 2C"/>
    <property type="match status" value="1"/>
</dbReference>
<organism evidence="2 3">
    <name type="scientific">Methylocystis hirsuta</name>
    <dbReference type="NCBI Taxonomy" id="369798"/>
    <lineage>
        <taxon>Bacteria</taxon>
        <taxon>Pseudomonadati</taxon>
        <taxon>Pseudomonadota</taxon>
        <taxon>Alphaproteobacteria</taxon>
        <taxon>Hyphomicrobiales</taxon>
        <taxon>Methylocystaceae</taxon>
        <taxon>Methylocystis</taxon>
    </lineage>
</organism>
<dbReference type="Gene3D" id="3.60.40.10">
    <property type="entry name" value="PPM-type phosphatase domain"/>
    <property type="match status" value="1"/>
</dbReference>
<protein>
    <submittedName>
        <fullName evidence="2">Serine/threonine-protein phosphatase</fullName>
    </submittedName>
</protein>
<dbReference type="OrthoDB" id="9801841at2"/>
<dbReference type="SMART" id="SM00332">
    <property type="entry name" value="PP2Cc"/>
    <property type="match status" value="1"/>
</dbReference>
<name>A0A3M9XK55_9HYPH</name>
<dbReference type="SUPFAM" id="SSF81606">
    <property type="entry name" value="PP2C-like"/>
    <property type="match status" value="1"/>
</dbReference>
<dbReference type="InterPro" id="IPR036457">
    <property type="entry name" value="PPM-type-like_dom_sf"/>
</dbReference>
<feature type="domain" description="PPM-type phosphatase" evidence="1">
    <location>
        <begin position="13"/>
        <end position="255"/>
    </location>
</feature>